<organism evidence="1 2">
    <name type="scientific">Colletotrichum spaethianum</name>
    <dbReference type="NCBI Taxonomy" id="700344"/>
    <lineage>
        <taxon>Eukaryota</taxon>
        <taxon>Fungi</taxon>
        <taxon>Dikarya</taxon>
        <taxon>Ascomycota</taxon>
        <taxon>Pezizomycotina</taxon>
        <taxon>Sordariomycetes</taxon>
        <taxon>Hypocreomycetidae</taxon>
        <taxon>Glomerellales</taxon>
        <taxon>Glomerellaceae</taxon>
        <taxon>Colletotrichum</taxon>
        <taxon>Colletotrichum spaethianum species complex</taxon>
    </lineage>
</organism>
<proteinExistence type="predicted"/>
<dbReference type="GeneID" id="73324569"/>
<evidence type="ECO:0000313" key="2">
    <source>
        <dbReference type="Proteomes" id="UP001055115"/>
    </source>
</evidence>
<accession>A0AA37L7S0</accession>
<dbReference type="AlphaFoldDB" id="A0AA37L7S0"/>
<gene>
    <name evidence="1" type="ORF">ColSpa_03767</name>
</gene>
<protein>
    <submittedName>
        <fullName evidence="1">Uncharacterized protein</fullName>
    </submittedName>
</protein>
<sequence length="72" mass="8021">MRSSRAPGFSDKNRIRGWFLNLGVLPEYAWYRAFTVEDDFIGKGAGRLDAAGSADEFIGLDGWELLLPCPRA</sequence>
<name>A0AA37L7S0_9PEZI</name>
<comment type="caution">
    <text evidence="1">The sequence shown here is derived from an EMBL/GenBank/DDBJ whole genome shotgun (WGS) entry which is preliminary data.</text>
</comment>
<dbReference type="EMBL" id="BQXU01000007">
    <property type="protein sequence ID" value="GKT43586.1"/>
    <property type="molecule type" value="Genomic_DNA"/>
</dbReference>
<reference evidence="1 2" key="1">
    <citation type="submission" date="2022-03" db="EMBL/GenBank/DDBJ databases">
        <title>Genome data of Colletotrichum spp.</title>
        <authorList>
            <person name="Utami Y.D."/>
            <person name="Hiruma K."/>
        </authorList>
    </citation>
    <scope>NUCLEOTIDE SEQUENCE [LARGE SCALE GENOMIC DNA]</scope>
    <source>
        <strain evidence="1 2">MAFF 239500</strain>
    </source>
</reference>
<evidence type="ECO:0000313" key="1">
    <source>
        <dbReference type="EMBL" id="GKT43586.1"/>
    </source>
</evidence>
<dbReference type="RefSeq" id="XP_049125936.1">
    <property type="nucleotide sequence ID" value="XM_049269979.1"/>
</dbReference>
<dbReference type="Proteomes" id="UP001055115">
    <property type="component" value="Unassembled WGS sequence"/>
</dbReference>
<keyword evidence="2" id="KW-1185">Reference proteome</keyword>